<dbReference type="Proteomes" id="UP000499080">
    <property type="component" value="Unassembled WGS sequence"/>
</dbReference>
<dbReference type="EMBL" id="BGPR01011117">
    <property type="protein sequence ID" value="GBN49698.1"/>
    <property type="molecule type" value="Genomic_DNA"/>
</dbReference>
<proteinExistence type="predicted"/>
<organism evidence="1 2">
    <name type="scientific">Araneus ventricosus</name>
    <name type="common">Orbweaver spider</name>
    <name type="synonym">Epeira ventricosa</name>
    <dbReference type="NCBI Taxonomy" id="182803"/>
    <lineage>
        <taxon>Eukaryota</taxon>
        <taxon>Metazoa</taxon>
        <taxon>Ecdysozoa</taxon>
        <taxon>Arthropoda</taxon>
        <taxon>Chelicerata</taxon>
        <taxon>Arachnida</taxon>
        <taxon>Araneae</taxon>
        <taxon>Araneomorphae</taxon>
        <taxon>Entelegynae</taxon>
        <taxon>Araneoidea</taxon>
        <taxon>Araneidae</taxon>
        <taxon>Araneus</taxon>
    </lineage>
</organism>
<dbReference type="OrthoDB" id="6431520at2759"/>
<name>A0A4Y2PCI3_ARAVE</name>
<protein>
    <submittedName>
        <fullName evidence="1">Uncharacterized protein</fullName>
    </submittedName>
</protein>
<evidence type="ECO:0000313" key="1">
    <source>
        <dbReference type="EMBL" id="GBN49698.1"/>
    </source>
</evidence>
<accession>A0A4Y2PCI3</accession>
<evidence type="ECO:0000313" key="2">
    <source>
        <dbReference type="Proteomes" id="UP000499080"/>
    </source>
</evidence>
<keyword evidence="2" id="KW-1185">Reference proteome</keyword>
<gene>
    <name evidence="1" type="ORF">AVEN_266075_1</name>
</gene>
<dbReference type="AlphaFoldDB" id="A0A4Y2PCI3"/>
<sequence>MAIPMKLAKLKNCCESSGGKTGATPFSRDSVPNLGSKHLSGARFPSESDVNSSCRELAQWTGRDFCQAELSKLDLRLDKCLNRFGDFVEK</sequence>
<comment type="caution">
    <text evidence="1">The sequence shown here is derived from an EMBL/GenBank/DDBJ whole genome shotgun (WGS) entry which is preliminary data.</text>
</comment>
<reference evidence="1 2" key="1">
    <citation type="journal article" date="2019" name="Sci. Rep.">
        <title>Orb-weaving spider Araneus ventricosus genome elucidates the spidroin gene catalogue.</title>
        <authorList>
            <person name="Kono N."/>
            <person name="Nakamura H."/>
            <person name="Ohtoshi R."/>
            <person name="Moran D.A.P."/>
            <person name="Shinohara A."/>
            <person name="Yoshida Y."/>
            <person name="Fujiwara M."/>
            <person name="Mori M."/>
            <person name="Tomita M."/>
            <person name="Arakawa K."/>
        </authorList>
    </citation>
    <scope>NUCLEOTIDE SEQUENCE [LARGE SCALE GENOMIC DNA]</scope>
</reference>